<dbReference type="InterPro" id="IPR003825">
    <property type="entry name" value="Colicin-V_CvpA"/>
</dbReference>
<organism evidence="7 8">
    <name type="scientific">Patiriisocius marinus</name>
    <dbReference type="NCBI Taxonomy" id="1397112"/>
    <lineage>
        <taxon>Bacteria</taxon>
        <taxon>Pseudomonadati</taxon>
        <taxon>Bacteroidota</taxon>
        <taxon>Flavobacteriia</taxon>
        <taxon>Flavobacteriales</taxon>
        <taxon>Flavobacteriaceae</taxon>
        <taxon>Patiriisocius</taxon>
    </lineage>
</organism>
<name>A0A5J4IUT3_9FLAO</name>
<evidence type="ECO:0000313" key="8">
    <source>
        <dbReference type="Proteomes" id="UP000326509"/>
    </source>
</evidence>
<feature type="transmembrane region" description="Helical" evidence="6">
    <location>
        <begin position="65"/>
        <end position="86"/>
    </location>
</feature>
<keyword evidence="3 6" id="KW-1133">Transmembrane helix</keyword>
<dbReference type="EMBL" id="BKCG01000001">
    <property type="protein sequence ID" value="GER58524.1"/>
    <property type="molecule type" value="Genomic_DNA"/>
</dbReference>
<accession>A0A5J4IUT3</accession>
<feature type="transmembrane region" description="Helical" evidence="6">
    <location>
        <begin position="32"/>
        <end position="53"/>
    </location>
</feature>
<evidence type="ECO:0000256" key="4">
    <source>
        <dbReference type="ARBA" id="ARBA00023136"/>
    </source>
</evidence>
<dbReference type="RefSeq" id="WP_151672595.1">
    <property type="nucleotide sequence ID" value="NZ_BKCG01000001.1"/>
</dbReference>
<dbReference type="Proteomes" id="UP000326509">
    <property type="component" value="Unassembled WGS sequence"/>
</dbReference>
<evidence type="ECO:0000313" key="7">
    <source>
        <dbReference type="EMBL" id="GER58524.1"/>
    </source>
</evidence>
<evidence type="ECO:0008006" key="9">
    <source>
        <dbReference type="Google" id="ProtNLM"/>
    </source>
</evidence>
<evidence type="ECO:0000256" key="1">
    <source>
        <dbReference type="ARBA" id="ARBA00004141"/>
    </source>
</evidence>
<feature type="transmembrane region" description="Helical" evidence="6">
    <location>
        <begin position="98"/>
        <end position="122"/>
    </location>
</feature>
<keyword evidence="4 6" id="KW-0472">Membrane</keyword>
<dbReference type="PANTHER" id="PTHR37306">
    <property type="entry name" value="COLICIN V PRODUCTION PROTEIN"/>
    <property type="match status" value="1"/>
</dbReference>
<keyword evidence="2 6" id="KW-0812">Transmembrane</keyword>
<comment type="subcellular location">
    <subcellularLocation>
        <location evidence="1">Membrane</location>
        <topology evidence="1">Multi-pass membrane protein</topology>
    </subcellularLocation>
</comment>
<evidence type="ECO:0000256" key="6">
    <source>
        <dbReference type="SAM" id="Phobius"/>
    </source>
</evidence>
<dbReference type="GO" id="GO:0016020">
    <property type="term" value="C:membrane"/>
    <property type="evidence" value="ECO:0007669"/>
    <property type="project" value="UniProtKB-SubCell"/>
</dbReference>
<dbReference type="Pfam" id="PF02674">
    <property type="entry name" value="Colicin_V"/>
    <property type="match status" value="1"/>
</dbReference>
<feature type="transmembrane region" description="Helical" evidence="6">
    <location>
        <begin position="6"/>
        <end position="25"/>
    </location>
</feature>
<dbReference type="GO" id="GO:0009403">
    <property type="term" value="P:toxin biosynthetic process"/>
    <property type="evidence" value="ECO:0007669"/>
    <property type="project" value="InterPro"/>
</dbReference>
<protein>
    <recommendedName>
        <fullName evidence="9">Membrane protein required for colicin V production</fullName>
    </recommendedName>
</protein>
<feature type="region of interest" description="Disordered" evidence="5">
    <location>
        <begin position="166"/>
        <end position="191"/>
    </location>
</feature>
<evidence type="ECO:0000256" key="3">
    <source>
        <dbReference type="ARBA" id="ARBA00022989"/>
    </source>
</evidence>
<dbReference type="OrthoDB" id="9799585at2"/>
<sequence length="191" mass="20702">MNLIDIVLGIILIFAFYKGLTKGLFATLASLIGLIAGVFGAIHFSHFAANYLVAKTDWAEATINLAAFAITFLIILLVVSLVGKALTKIADFAALGLINKLLGGVFSALKMAFIISVIFMFVNASKNFSGLIISEEKKENSILYEPVAMLAPLLLPNILEQVDTFRSSDKDEGTVEDEEETPVENDTIIEE</sequence>
<evidence type="ECO:0000256" key="5">
    <source>
        <dbReference type="SAM" id="MobiDB-lite"/>
    </source>
</evidence>
<evidence type="ECO:0000256" key="2">
    <source>
        <dbReference type="ARBA" id="ARBA00022692"/>
    </source>
</evidence>
<gene>
    <name evidence="7" type="ORF">ULMA_06320</name>
</gene>
<reference evidence="7 8" key="1">
    <citation type="submission" date="2019-08" db="EMBL/GenBank/DDBJ databases">
        <title>Draft genome sequence of Ulvibacter marinus type strain NBRC 109484.</title>
        <authorList>
            <person name="Kawano K."/>
            <person name="Ushijima N."/>
            <person name="Kihara M."/>
            <person name="Itoh H."/>
        </authorList>
    </citation>
    <scope>NUCLEOTIDE SEQUENCE [LARGE SCALE GENOMIC DNA]</scope>
    <source>
        <strain evidence="7 8">NBRC 109484</strain>
    </source>
</reference>
<comment type="caution">
    <text evidence="7">The sequence shown here is derived from an EMBL/GenBank/DDBJ whole genome shotgun (WGS) entry which is preliminary data.</text>
</comment>
<proteinExistence type="predicted"/>
<feature type="compositionally biased region" description="Acidic residues" evidence="5">
    <location>
        <begin position="174"/>
        <end position="191"/>
    </location>
</feature>
<dbReference type="AlphaFoldDB" id="A0A5J4IUT3"/>
<keyword evidence="8" id="KW-1185">Reference proteome</keyword>
<dbReference type="PANTHER" id="PTHR37306:SF1">
    <property type="entry name" value="COLICIN V PRODUCTION PROTEIN"/>
    <property type="match status" value="1"/>
</dbReference>